<gene>
    <name evidence="2" type="ORF">SS1G_01615</name>
</gene>
<reference evidence="3" key="1">
    <citation type="journal article" date="2011" name="PLoS Genet.">
        <title>Genomic analysis of the necrotrophic fungal pathogens Sclerotinia sclerotiorum and Botrytis cinerea.</title>
        <authorList>
            <person name="Amselem J."/>
            <person name="Cuomo C.A."/>
            <person name="van Kan J.A."/>
            <person name="Viaud M."/>
            <person name="Benito E.P."/>
            <person name="Couloux A."/>
            <person name="Coutinho P.M."/>
            <person name="de Vries R.P."/>
            <person name="Dyer P.S."/>
            <person name="Fillinger S."/>
            <person name="Fournier E."/>
            <person name="Gout L."/>
            <person name="Hahn M."/>
            <person name="Kohn L."/>
            <person name="Lapalu N."/>
            <person name="Plummer K.M."/>
            <person name="Pradier J.M."/>
            <person name="Quevillon E."/>
            <person name="Sharon A."/>
            <person name="Simon A."/>
            <person name="ten Have A."/>
            <person name="Tudzynski B."/>
            <person name="Tudzynski P."/>
            <person name="Wincker P."/>
            <person name="Andrew M."/>
            <person name="Anthouard V."/>
            <person name="Beever R.E."/>
            <person name="Beffa R."/>
            <person name="Benoit I."/>
            <person name="Bouzid O."/>
            <person name="Brault B."/>
            <person name="Chen Z."/>
            <person name="Choquer M."/>
            <person name="Collemare J."/>
            <person name="Cotton P."/>
            <person name="Danchin E.G."/>
            <person name="Da Silva C."/>
            <person name="Gautier A."/>
            <person name="Giraud C."/>
            <person name="Giraud T."/>
            <person name="Gonzalez C."/>
            <person name="Grossetete S."/>
            <person name="Guldener U."/>
            <person name="Henrissat B."/>
            <person name="Howlett B.J."/>
            <person name="Kodira C."/>
            <person name="Kretschmer M."/>
            <person name="Lappartient A."/>
            <person name="Leroch M."/>
            <person name="Levis C."/>
            <person name="Mauceli E."/>
            <person name="Neuveglise C."/>
            <person name="Oeser B."/>
            <person name="Pearson M."/>
            <person name="Poulain J."/>
            <person name="Poussereau N."/>
            <person name="Quesneville H."/>
            <person name="Rascle C."/>
            <person name="Schumacher J."/>
            <person name="Segurens B."/>
            <person name="Sexton A."/>
            <person name="Silva E."/>
            <person name="Sirven C."/>
            <person name="Soanes D.M."/>
            <person name="Talbot N.J."/>
            <person name="Templeton M."/>
            <person name="Yandava C."/>
            <person name="Yarden O."/>
            <person name="Zeng Q."/>
            <person name="Rollins J.A."/>
            <person name="Lebrun M.H."/>
            <person name="Dickman M."/>
        </authorList>
    </citation>
    <scope>NUCLEOTIDE SEQUENCE [LARGE SCALE GENOMIC DNA]</scope>
    <source>
        <strain evidence="3">ATCC 18683 / 1980 / Ss-1</strain>
    </source>
</reference>
<dbReference type="AlphaFoldDB" id="A7E8I7"/>
<proteinExistence type="predicted"/>
<dbReference type="HOGENOM" id="CLU_1866338_0_0_1"/>
<dbReference type="Proteomes" id="UP000001312">
    <property type="component" value="Unassembled WGS sequence"/>
</dbReference>
<dbReference type="GO" id="GO:0003677">
    <property type="term" value="F:DNA binding"/>
    <property type="evidence" value="ECO:0007669"/>
    <property type="project" value="InterPro"/>
</dbReference>
<accession>A7E8I7</accession>
<dbReference type="KEGG" id="ssl:SS1G_01615"/>
<protein>
    <recommendedName>
        <fullName evidence="1">HTH psq-type domain-containing protein</fullName>
    </recommendedName>
</protein>
<organism evidence="2 3">
    <name type="scientific">Sclerotinia sclerotiorum (strain ATCC 18683 / 1980 / Ss-1)</name>
    <name type="common">White mold</name>
    <name type="synonym">Whetzelinia sclerotiorum</name>
    <dbReference type="NCBI Taxonomy" id="665079"/>
    <lineage>
        <taxon>Eukaryota</taxon>
        <taxon>Fungi</taxon>
        <taxon>Dikarya</taxon>
        <taxon>Ascomycota</taxon>
        <taxon>Pezizomycotina</taxon>
        <taxon>Leotiomycetes</taxon>
        <taxon>Helotiales</taxon>
        <taxon>Sclerotiniaceae</taxon>
        <taxon>Sclerotinia</taxon>
    </lineage>
</organism>
<evidence type="ECO:0000259" key="1">
    <source>
        <dbReference type="Pfam" id="PF05225"/>
    </source>
</evidence>
<dbReference type="Gene3D" id="1.10.10.60">
    <property type="entry name" value="Homeodomain-like"/>
    <property type="match status" value="1"/>
</dbReference>
<dbReference type="InterPro" id="IPR007889">
    <property type="entry name" value="HTH_Psq"/>
</dbReference>
<sequence length="137" mass="15392">MQESQINLAIQAIASSKKLSVRRAAKIYNIPTKRTRKRLALLQSQTPHNPTEVLSQSTLVKSRIARHQGSLPTPIFETIAALAKDIELLVYANTFLTTEVHNLRKANEALSKRRRARKVLIRKEGAFSIEDGHGILE</sequence>
<name>A7E8I7_SCLS1</name>
<evidence type="ECO:0000313" key="3">
    <source>
        <dbReference type="Proteomes" id="UP000001312"/>
    </source>
</evidence>
<dbReference type="RefSeq" id="XP_001597421.1">
    <property type="nucleotide sequence ID" value="XM_001597371.1"/>
</dbReference>
<dbReference type="Pfam" id="PF05225">
    <property type="entry name" value="HTH_psq"/>
    <property type="match status" value="1"/>
</dbReference>
<evidence type="ECO:0000313" key="2">
    <source>
        <dbReference type="EMBL" id="EDN96689.1"/>
    </source>
</evidence>
<dbReference type="EMBL" id="CH476622">
    <property type="protein sequence ID" value="EDN96689.1"/>
    <property type="molecule type" value="Genomic_DNA"/>
</dbReference>
<dbReference type="InParanoid" id="A7E8I7"/>
<keyword evidence="3" id="KW-1185">Reference proteome</keyword>
<feature type="domain" description="HTH psq-type" evidence="1">
    <location>
        <begin position="5"/>
        <end position="32"/>
    </location>
</feature>
<dbReference type="GeneID" id="5493225"/>